<proteinExistence type="predicted"/>
<evidence type="ECO:0000259" key="1">
    <source>
        <dbReference type="PROSITE" id="PS50994"/>
    </source>
</evidence>
<name>A0ABT1BZY6_9BACT</name>
<dbReference type="EMBL" id="JAMXLY010000110">
    <property type="protein sequence ID" value="MCO6026649.1"/>
    <property type="molecule type" value="Genomic_DNA"/>
</dbReference>
<protein>
    <submittedName>
        <fullName evidence="2">IS3 family transposase</fullName>
    </submittedName>
</protein>
<dbReference type="PANTHER" id="PTHR46889:SF5">
    <property type="entry name" value="INTEGRASE PROTEIN"/>
    <property type="match status" value="1"/>
</dbReference>
<dbReference type="InterPro" id="IPR048020">
    <property type="entry name" value="Transpos_IS3"/>
</dbReference>
<dbReference type="InterPro" id="IPR050900">
    <property type="entry name" value="Transposase_IS3/IS150/IS904"/>
</dbReference>
<sequence>MRLLAEPDHSTVEMACKLFGVTKQAWYKNNDHSIDRAAREDMVIQYVKGIRLKDPGMGGRKLWQMYRKHYGSKITVGRDCFEHILSCRGLTLRKPRQHPRTTDSRHDLPKYPNLVKSLIPDHPNQVWVSDITYQVICPEKNSSDCDFVYLSLITDAYTKSIKGWSVGDTLETKYPLIALKMALRQTGTENIKGLIHHSDRGVQYASFEYVELLRKYGISISMTESGDPKDNAIAERSNETLKDELFKGLVFRNIEEVRQAMQKAVDFYNNERPHMSLGGLTPSHAMKMNGAIPKQWFSYREKAIKGMKKMLTSPDTTPKMLPAPGQGA</sequence>
<reference evidence="2 3" key="1">
    <citation type="submission" date="2022-06" db="EMBL/GenBank/DDBJ databases">
        <title>A taxonomic note on the genus Prevotella: Description of four novel genera and emended description of the genera Hallella and Xylanibacter.</title>
        <authorList>
            <person name="Hitch T.C.A."/>
        </authorList>
    </citation>
    <scope>NUCLEOTIDE SEQUENCE [LARGE SCALE GENOMIC DNA]</scope>
    <source>
        <strain evidence="2 3">DSM 100619</strain>
    </source>
</reference>
<accession>A0ABT1BZY6</accession>
<keyword evidence="3" id="KW-1185">Reference proteome</keyword>
<evidence type="ECO:0000313" key="2">
    <source>
        <dbReference type="EMBL" id="MCO6026649.1"/>
    </source>
</evidence>
<dbReference type="PANTHER" id="PTHR46889">
    <property type="entry name" value="TRANSPOSASE INSF FOR INSERTION SEQUENCE IS3B-RELATED"/>
    <property type="match status" value="1"/>
</dbReference>
<dbReference type="InterPro" id="IPR001584">
    <property type="entry name" value="Integrase_cat-core"/>
</dbReference>
<dbReference type="Pfam" id="PF13683">
    <property type="entry name" value="rve_3"/>
    <property type="match status" value="1"/>
</dbReference>
<feature type="domain" description="Integrase catalytic" evidence="1">
    <location>
        <begin position="119"/>
        <end position="290"/>
    </location>
</feature>
<evidence type="ECO:0000313" key="3">
    <source>
        <dbReference type="Proteomes" id="UP001204015"/>
    </source>
</evidence>
<dbReference type="InterPro" id="IPR012337">
    <property type="entry name" value="RNaseH-like_sf"/>
</dbReference>
<dbReference type="NCBIfam" id="NF033516">
    <property type="entry name" value="transpos_IS3"/>
    <property type="match status" value="1"/>
</dbReference>
<organism evidence="2 3">
    <name type="scientific">Segatella cerevisiae</name>
    <dbReference type="NCBI Taxonomy" id="2053716"/>
    <lineage>
        <taxon>Bacteria</taxon>
        <taxon>Pseudomonadati</taxon>
        <taxon>Bacteroidota</taxon>
        <taxon>Bacteroidia</taxon>
        <taxon>Bacteroidales</taxon>
        <taxon>Prevotellaceae</taxon>
        <taxon>Segatella</taxon>
    </lineage>
</organism>
<comment type="caution">
    <text evidence="2">The sequence shown here is derived from an EMBL/GenBank/DDBJ whole genome shotgun (WGS) entry which is preliminary data.</text>
</comment>
<dbReference type="PROSITE" id="PS50994">
    <property type="entry name" value="INTEGRASE"/>
    <property type="match status" value="1"/>
</dbReference>
<dbReference type="Proteomes" id="UP001204015">
    <property type="component" value="Unassembled WGS sequence"/>
</dbReference>
<dbReference type="Gene3D" id="3.30.420.10">
    <property type="entry name" value="Ribonuclease H-like superfamily/Ribonuclease H"/>
    <property type="match status" value="1"/>
</dbReference>
<gene>
    <name evidence="2" type="ORF">NG821_12550</name>
</gene>
<dbReference type="SUPFAM" id="SSF53098">
    <property type="entry name" value="Ribonuclease H-like"/>
    <property type="match status" value="1"/>
</dbReference>
<dbReference type="RefSeq" id="WP_252761995.1">
    <property type="nucleotide sequence ID" value="NZ_JAMXLY010000110.1"/>
</dbReference>
<dbReference type="InterPro" id="IPR036397">
    <property type="entry name" value="RNaseH_sf"/>
</dbReference>